<dbReference type="PROSITE" id="PS50995">
    <property type="entry name" value="HTH_MARR_2"/>
    <property type="match status" value="1"/>
</dbReference>
<dbReference type="SUPFAM" id="SSF46785">
    <property type="entry name" value="Winged helix' DNA-binding domain"/>
    <property type="match status" value="1"/>
</dbReference>
<evidence type="ECO:0000313" key="6">
    <source>
        <dbReference type="Proteomes" id="UP000019486"/>
    </source>
</evidence>
<sequence>MSESAANFGRKIQYASERSLGHASPQSDTSVGYVVRDVHRAFSRSLQAKIAAHGVSMGQWFFLRALWDEDGLTQRELSQRVGMMEPTTVTALNSMERRGLVERVRNPHDRRKVNIYLTPKGRGLRDVLLPCAAEVSDLATRGIAPADLALTIDVLHRMIINLGDNPDTI</sequence>
<dbReference type="InterPro" id="IPR036388">
    <property type="entry name" value="WH-like_DNA-bd_sf"/>
</dbReference>
<evidence type="ECO:0000259" key="4">
    <source>
        <dbReference type="PROSITE" id="PS50995"/>
    </source>
</evidence>
<dbReference type="AlphaFoldDB" id="W9H1Y6"/>
<dbReference type="InterPro" id="IPR036390">
    <property type="entry name" value="WH_DNA-bd_sf"/>
</dbReference>
<dbReference type="GO" id="GO:0003677">
    <property type="term" value="F:DNA binding"/>
    <property type="evidence" value="ECO:0007669"/>
    <property type="project" value="UniProtKB-KW"/>
</dbReference>
<evidence type="ECO:0000313" key="5">
    <source>
        <dbReference type="EMBL" id="EWY38831.1"/>
    </source>
</evidence>
<evidence type="ECO:0000256" key="2">
    <source>
        <dbReference type="ARBA" id="ARBA00023125"/>
    </source>
</evidence>
<keyword evidence="2" id="KW-0238">DNA-binding</keyword>
<dbReference type="PANTHER" id="PTHR42756">
    <property type="entry name" value="TRANSCRIPTIONAL REGULATOR, MARR"/>
    <property type="match status" value="1"/>
</dbReference>
<dbReference type="PRINTS" id="PR00598">
    <property type="entry name" value="HTHMARR"/>
</dbReference>
<dbReference type="Pfam" id="PF12802">
    <property type="entry name" value="MarR_2"/>
    <property type="match status" value="1"/>
</dbReference>
<evidence type="ECO:0000256" key="3">
    <source>
        <dbReference type="ARBA" id="ARBA00023163"/>
    </source>
</evidence>
<evidence type="ECO:0000256" key="1">
    <source>
        <dbReference type="ARBA" id="ARBA00023015"/>
    </source>
</evidence>
<dbReference type="PANTHER" id="PTHR42756:SF1">
    <property type="entry name" value="TRANSCRIPTIONAL REPRESSOR OF EMRAB OPERON"/>
    <property type="match status" value="1"/>
</dbReference>
<comment type="caution">
    <text evidence="5">The sequence shown here is derived from an EMBL/GenBank/DDBJ whole genome shotgun (WGS) entry which is preliminary data.</text>
</comment>
<keyword evidence="3" id="KW-0804">Transcription</keyword>
<reference evidence="5 6" key="1">
    <citation type="submission" date="2013-08" db="EMBL/GenBank/DDBJ databases">
        <title>The genome sequence of Skermanella stibiiresistens.</title>
        <authorList>
            <person name="Zhu W."/>
            <person name="Wang G."/>
        </authorList>
    </citation>
    <scope>NUCLEOTIDE SEQUENCE [LARGE SCALE GENOMIC DNA]</scope>
    <source>
        <strain evidence="5 6">SB22</strain>
    </source>
</reference>
<proteinExistence type="predicted"/>
<dbReference type="SMART" id="SM00347">
    <property type="entry name" value="HTH_MARR"/>
    <property type="match status" value="1"/>
</dbReference>
<keyword evidence="1" id="KW-0805">Transcription regulation</keyword>
<gene>
    <name evidence="5" type="ORF">N825_10060</name>
</gene>
<feature type="domain" description="HTH marR-type" evidence="4">
    <location>
        <begin position="28"/>
        <end position="160"/>
    </location>
</feature>
<dbReference type="Proteomes" id="UP000019486">
    <property type="component" value="Unassembled WGS sequence"/>
</dbReference>
<dbReference type="Gene3D" id="1.10.10.10">
    <property type="entry name" value="Winged helix-like DNA-binding domain superfamily/Winged helix DNA-binding domain"/>
    <property type="match status" value="1"/>
</dbReference>
<accession>W9H1Y6</accession>
<dbReference type="InterPro" id="IPR000835">
    <property type="entry name" value="HTH_MarR-typ"/>
</dbReference>
<keyword evidence="6" id="KW-1185">Reference proteome</keyword>
<dbReference type="EMBL" id="AVFL01000015">
    <property type="protein sequence ID" value="EWY38831.1"/>
    <property type="molecule type" value="Genomic_DNA"/>
</dbReference>
<dbReference type="GO" id="GO:0003700">
    <property type="term" value="F:DNA-binding transcription factor activity"/>
    <property type="evidence" value="ECO:0007669"/>
    <property type="project" value="InterPro"/>
</dbReference>
<protein>
    <submittedName>
        <fullName evidence="5">MarR family transcriptional regulator</fullName>
    </submittedName>
</protein>
<dbReference type="RefSeq" id="WP_051512625.1">
    <property type="nucleotide sequence ID" value="NZ_AVFL01000015.1"/>
</dbReference>
<organism evidence="5 6">
    <name type="scientific">Skermanella stibiiresistens SB22</name>
    <dbReference type="NCBI Taxonomy" id="1385369"/>
    <lineage>
        <taxon>Bacteria</taxon>
        <taxon>Pseudomonadati</taxon>
        <taxon>Pseudomonadota</taxon>
        <taxon>Alphaproteobacteria</taxon>
        <taxon>Rhodospirillales</taxon>
        <taxon>Azospirillaceae</taxon>
        <taxon>Skermanella</taxon>
    </lineage>
</organism>
<dbReference type="PATRIC" id="fig|1385369.3.peg.3999"/>
<dbReference type="STRING" id="1385369.N825_10060"/>
<name>W9H1Y6_9PROT</name>
<dbReference type="OrthoDB" id="511972at2"/>